<dbReference type="InterPro" id="IPR017927">
    <property type="entry name" value="FAD-bd_FR_type"/>
</dbReference>
<dbReference type="InterPro" id="IPR019595">
    <property type="entry name" value="DUF2470"/>
</dbReference>
<evidence type="ECO:0000313" key="3">
    <source>
        <dbReference type="Proteomes" id="UP000277766"/>
    </source>
</evidence>
<dbReference type="SUPFAM" id="SSF63380">
    <property type="entry name" value="Riboflavin synthase domain-like"/>
    <property type="match status" value="1"/>
</dbReference>
<dbReference type="InterPro" id="IPR039374">
    <property type="entry name" value="SIP_fam"/>
</dbReference>
<dbReference type="GO" id="GO:0016491">
    <property type="term" value="F:oxidoreductase activity"/>
    <property type="evidence" value="ECO:0007669"/>
    <property type="project" value="InterPro"/>
</dbReference>
<proteinExistence type="predicted"/>
<dbReference type="OrthoDB" id="71113at2"/>
<dbReference type="EMBL" id="RXPE01000019">
    <property type="protein sequence ID" value="RTR26000.1"/>
    <property type="molecule type" value="Genomic_DNA"/>
</dbReference>
<organism evidence="2 3">
    <name type="scientific">Deinococcus radiophilus</name>
    <dbReference type="NCBI Taxonomy" id="32062"/>
    <lineage>
        <taxon>Bacteria</taxon>
        <taxon>Thermotogati</taxon>
        <taxon>Deinococcota</taxon>
        <taxon>Deinococci</taxon>
        <taxon>Deinococcales</taxon>
        <taxon>Deinococcaceae</taxon>
        <taxon>Deinococcus</taxon>
    </lineage>
</organism>
<dbReference type="CDD" id="cd06193">
    <property type="entry name" value="siderophore_interacting"/>
    <property type="match status" value="1"/>
</dbReference>
<evidence type="ECO:0000313" key="2">
    <source>
        <dbReference type="EMBL" id="RTR26000.1"/>
    </source>
</evidence>
<dbReference type="Gene3D" id="3.20.180.10">
    <property type="entry name" value="PNP-oxidase-like"/>
    <property type="match status" value="1"/>
</dbReference>
<evidence type="ECO:0000259" key="1">
    <source>
        <dbReference type="PROSITE" id="PS51384"/>
    </source>
</evidence>
<comment type="caution">
    <text evidence="2">The sequence shown here is derived from an EMBL/GenBank/DDBJ whole genome shotgun (WGS) entry which is preliminary data.</text>
</comment>
<reference evidence="2 3" key="1">
    <citation type="submission" date="2018-12" db="EMBL/GenBank/DDBJ databases">
        <title>Deinococcus radiophilus ATCC 27603 genome sequencing and assembly.</title>
        <authorList>
            <person name="Maclea K.S."/>
            <person name="Maynard C.R."/>
        </authorList>
    </citation>
    <scope>NUCLEOTIDE SEQUENCE [LARGE SCALE GENOMIC DNA]</scope>
    <source>
        <strain evidence="2 3">ATCC 27603</strain>
    </source>
</reference>
<dbReference type="Pfam" id="PF04954">
    <property type="entry name" value="SIP"/>
    <property type="match status" value="1"/>
</dbReference>
<sequence length="320" mass="34631">MTTDTATRTPLTGEDITDIIEHVNEGHITELLYAVRAFSEIAAPGHAQITNLYADGAALDVVTDAGTTQVFVPFAVQAPPHEALQATVAEAMCRLGLKPEGRVAHWRLQSAQDVSPNMRRLVMDLCGDSRDDWRPGDACRFDIPGHEHGRPYTLRSVSDTQATVDVYCHGGSLGSRWAQALSAGDQITVRGGRHEPLPDFAQAAALLIGDETALPTIAALLETWPANQPLEVLLEVADPADQAYLDDVACPSQARITWLQRTETSGEAVAARLGMLTQPPAAVWGALEVQAAKAMRRQLTALFPATEVRISGYWRVDETH</sequence>
<dbReference type="InterPro" id="IPR017938">
    <property type="entry name" value="Riboflavin_synthase-like_b-brl"/>
</dbReference>
<dbReference type="Pfam" id="PF10615">
    <property type="entry name" value="DUF2470"/>
    <property type="match status" value="1"/>
</dbReference>
<accession>A0A431VS07</accession>
<dbReference type="InterPro" id="IPR007037">
    <property type="entry name" value="SIP_rossman_dom"/>
</dbReference>
<gene>
    <name evidence="2" type="ORF">EJ104_09100</name>
</gene>
<dbReference type="InterPro" id="IPR039261">
    <property type="entry name" value="FNR_nucleotide-bd"/>
</dbReference>
<keyword evidence="3" id="KW-1185">Reference proteome</keyword>
<name>A0A431VS07_9DEIO</name>
<dbReference type="PANTHER" id="PTHR30157">
    <property type="entry name" value="FERRIC REDUCTASE, NADPH-DEPENDENT"/>
    <property type="match status" value="1"/>
</dbReference>
<dbReference type="Proteomes" id="UP000277766">
    <property type="component" value="Unassembled WGS sequence"/>
</dbReference>
<dbReference type="PANTHER" id="PTHR30157:SF0">
    <property type="entry name" value="NADPH-DEPENDENT FERRIC-CHELATE REDUCTASE"/>
    <property type="match status" value="1"/>
</dbReference>
<dbReference type="InterPro" id="IPR037119">
    <property type="entry name" value="Haem_oxidase_HugZ-like_sf"/>
</dbReference>
<dbReference type="AlphaFoldDB" id="A0A431VS07"/>
<dbReference type="PROSITE" id="PS51384">
    <property type="entry name" value="FAD_FR"/>
    <property type="match status" value="1"/>
</dbReference>
<dbReference type="Gene3D" id="3.40.50.80">
    <property type="entry name" value="Nucleotide-binding domain of ferredoxin-NADP reductase (FNR) module"/>
    <property type="match status" value="1"/>
</dbReference>
<feature type="domain" description="FAD-binding FR-type" evidence="1">
    <location>
        <begin position="101"/>
        <end position="203"/>
    </location>
</feature>
<dbReference type="RefSeq" id="WP_126352415.1">
    <property type="nucleotide sequence ID" value="NZ_CP086382.1"/>
</dbReference>
<dbReference type="Gene3D" id="2.40.30.10">
    <property type="entry name" value="Translation factors"/>
    <property type="match status" value="1"/>
</dbReference>
<protein>
    <submittedName>
        <fullName evidence="2">Siderophore-interacting protein</fullName>
    </submittedName>
</protein>